<organism evidence="1 2">
    <name type="scientific">Paracoccus chinensis</name>
    <dbReference type="NCBI Taxonomy" id="525640"/>
    <lineage>
        <taxon>Bacteria</taxon>
        <taxon>Pseudomonadati</taxon>
        <taxon>Pseudomonadota</taxon>
        <taxon>Alphaproteobacteria</taxon>
        <taxon>Rhodobacterales</taxon>
        <taxon>Paracoccaceae</taxon>
        <taxon>Paracoccus</taxon>
    </lineage>
</organism>
<evidence type="ECO:0000313" key="2">
    <source>
        <dbReference type="Proteomes" id="UP000199555"/>
    </source>
</evidence>
<evidence type="ECO:0000313" key="1">
    <source>
        <dbReference type="EMBL" id="SDL36470.1"/>
    </source>
</evidence>
<dbReference type="EMBL" id="FNGE01000009">
    <property type="protein sequence ID" value="SDL36470.1"/>
    <property type="molecule type" value="Genomic_DNA"/>
</dbReference>
<reference evidence="2" key="1">
    <citation type="submission" date="2016-10" db="EMBL/GenBank/DDBJ databases">
        <authorList>
            <person name="Varghese N."/>
            <person name="Submissions S."/>
        </authorList>
    </citation>
    <scope>NUCLEOTIDE SEQUENCE [LARGE SCALE GENOMIC DNA]</scope>
    <source>
        <strain evidence="2">CGMCC 1.7655</strain>
    </source>
</reference>
<sequence>MGEVTGAVEERLQQIERRLDCLEKMLRTTPLAEPSRHDAVRLADALSRLMLSFQDALQASHCHPEGGQGSDELARSFAELDEIMMRIFNRDAGRVH</sequence>
<gene>
    <name evidence="1" type="ORF">SAMN04487971_109121</name>
</gene>
<dbReference type="STRING" id="525640.SAMN04487971_109121"/>
<dbReference type="AlphaFoldDB" id="A0A1G9JFX5"/>
<name>A0A1G9JFX5_9RHOB</name>
<accession>A0A1G9JFX5</accession>
<dbReference type="Proteomes" id="UP000199555">
    <property type="component" value="Unassembled WGS sequence"/>
</dbReference>
<proteinExistence type="predicted"/>
<keyword evidence="2" id="KW-1185">Reference proteome</keyword>
<protein>
    <submittedName>
        <fullName evidence="1">Uncharacterized protein</fullName>
    </submittedName>
</protein>